<dbReference type="AlphaFoldDB" id="F6BIB8"/>
<dbReference type="KEGG" id="txy:Thexy_0678"/>
<dbReference type="RefSeq" id="WP_013787474.1">
    <property type="nucleotide sequence ID" value="NC_015555.1"/>
</dbReference>
<dbReference type="Proteomes" id="UP000007239">
    <property type="component" value="Chromosome"/>
</dbReference>
<dbReference type="STRING" id="858215.Thexy_0678"/>
<name>F6BIB8_THEXL</name>
<dbReference type="SUPFAM" id="SSF52540">
    <property type="entry name" value="P-loop containing nucleoside triphosphate hydrolases"/>
    <property type="match status" value="1"/>
</dbReference>
<dbReference type="eggNOG" id="COG1302">
    <property type="taxonomic scope" value="Bacteria"/>
</dbReference>
<evidence type="ECO:0008006" key="3">
    <source>
        <dbReference type="Google" id="ProtNLM"/>
    </source>
</evidence>
<evidence type="ECO:0000313" key="1">
    <source>
        <dbReference type="EMBL" id="AEF16726.1"/>
    </source>
</evidence>
<organism evidence="1 2">
    <name type="scientific">Thermoanaerobacterium xylanolyticum (strain ATCC 49914 / DSM 7097 / LX-11)</name>
    <dbReference type="NCBI Taxonomy" id="858215"/>
    <lineage>
        <taxon>Bacteria</taxon>
        <taxon>Bacillati</taxon>
        <taxon>Bacillota</taxon>
        <taxon>Clostridia</taxon>
        <taxon>Thermoanaerobacterales</taxon>
        <taxon>Thermoanaerobacteraceae</taxon>
        <taxon>Thermoanaerobacterium</taxon>
    </lineage>
</organism>
<dbReference type="InterPro" id="IPR027417">
    <property type="entry name" value="P-loop_NTPase"/>
</dbReference>
<proteinExistence type="predicted"/>
<reference evidence="1" key="1">
    <citation type="submission" date="2011-05" db="EMBL/GenBank/DDBJ databases">
        <title>Complete sequence of Thermoanaerobacterium xylanolyticum LX-11.</title>
        <authorList>
            <consortium name="US DOE Joint Genome Institute"/>
            <person name="Lucas S."/>
            <person name="Han J."/>
            <person name="Lapidus A."/>
            <person name="Cheng J.-F."/>
            <person name="Goodwin L."/>
            <person name="Pitluck S."/>
            <person name="Peters L."/>
            <person name="Mikhailova N."/>
            <person name="Lu M."/>
            <person name="Han C."/>
            <person name="Tapia R."/>
            <person name="Land M."/>
            <person name="Hauser L."/>
            <person name="Kyrpides N."/>
            <person name="Ivanova N."/>
            <person name="Pagani I."/>
            <person name="Hemme C."/>
            <person name="Woyke T."/>
        </authorList>
    </citation>
    <scope>NUCLEOTIDE SEQUENCE</scope>
    <source>
        <strain evidence="1">LX-11</strain>
    </source>
</reference>
<gene>
    <name evidence="1" type="ordered locus">Thexy_0678</name>
</gene>
<accession>F6BIB8</accession>
<evidence type="ECO:0000313" key="2">
    <source>
        <dbReference type="Proteomes" id="UP000007239"/>
    </source>
</evidence>
<protein>
    <recommendedName>
        <fullName evidence="3">Asp23/Gls24 family envelope stress response protein</fullName>
    </recommendedName>
</protein>
<keyword evidence="2" id="KW-1185">Reference proteome</keyword>
<dbReference type="HOGENOM" id="CLU_056712_0_0_9"/>
<dbReference type="EMBL" id="CP002739">
    <property type="protein sequence ID" value="AEF16726.1"/>
    <property type="molecule type" value="Genomic_DNA"/>
</dbReference>
<sequence length="282" mass="32210">MKVYSFVGASGSGKSHHASFVAGKYGIKYIIDDGLLICENRIISGVSAKREKTKLSAIRRAIFTDDEHAREVKKSIEEINPDKILIIGTSDKMVDKIAERLNLPPVAERIYIEDILSSEEIELARKKRYEEGMHVIPVPTFEVKKHFSGYFIDPLRIFRRKEIDFEKTVVRPYYSYLGKYTISENVINSIVLNEAKKFEGIYKINKVITENYTEGIIIKIDIVMVHGTPINSVLRGAIKKIKSVVEYMTSLNVLDIKIHVKSLYIKGNDKILKTREILDKGK</sequence>